<dbReference type="Gene3D" id="4.10.240.10">
    <property type="entry name" value="Zn(2)-C6 fungal-type DNA-binding domain"/>
    <property type="match status" value="1"/>
</dbReference>
<dbReference type="EMBL" id="LUKN01001719">
    <property type="protein sequence ID" value="OAR00417.1"/>
    <property type="molecule type" value="Genomic_DNA"/>
</dbReference>
<evidence type="ECO:0000256" key="4">
    <source>
        <dbReference type="ARBA" id="ARBA00023163"/>
    </source>
</evidence>
<dbReference type="GO" id="GO:0000435">
    <property type="term" value="P:positive regulation of transcription from RNA polymerase II promoter by galactose"/>
    <property type="evidence" value="ECO:0007669"/>
    <property type="project" value="TreeGrafter"/>
</dbReference>
<dbReference type="OMA" id="WANHSHE"/>
<dbReference type="GO" id="GO:0000981">
    <property type="term" value="F:DNA-binding transcription factor activity, RNA polymerase II-specific"/>
    <property type="evidence" value="ECO:0007669"/>
    <property type="project" value="InterPro"/>
</dbReference>
<dbReference type="Pfam" id="PF04082">
    <property type="entry name" value="Fungal_trans"/>
    <property type="match status" value="1"/>
</dbReference>
<dbReference type="CDD" id="cd00067">
    <property type="entry name" value="GAL4"/>
    <property type="match status" value="1"/>
</dbReference>
<dbReference type="PROSITE" id="PS50048">
    <property type="entry name" value="ZN2_CY6_FUNGAL_2"/>
    <property type="match status" value="1"/>
</dbReference>
<accession>A0A179ICL6</accession>
<keyword evidence="3" id="KW-0238">DNA-binding</keyword>
<dbReference type="SMART" id="SM00066">
    <property type="entry name" value="GAL4"/>
    <property type="match status" value="1"/>
</dbReference>
<dbReference type="Proteomes" id="UP000243081">
    <property type="component" value="Unassembled WGS sequence"/>
</dbReference>
<dbReference type="InterPro" id="IPR051127">
    <property type="entry name" value="Fungal_SecMet_Regulators"/>
</dbReference>
<dbReference type="Pfam" id="PF00172">
    <property type="entry name" value="Zn_clus"/>
    <property type="match status" value="1"/>
</dbReference>
<dbReference type="InterPro" id="IPR001138">
    <property type="entry name" value="Zn2Cys6_DnaBD"/>
</dbReference>
<dbReference type="GO" id="GO:0008270">
    <property type="term" value="F:zinc ion binding"/>
    <property type="evidence" value="ECO:0007669"/>
    <property type="project" value="InterPro"/>
</dbReference>
<proteinExistence type="predicted"/>
<keyword evidence="5" id="KW-0539">Nucleus</keyword>
<comment type="caution">
    <text evidence="7">The sequence shown here is derived from an EMBL/GenBank/DDBJ whole genome shotgun (WGS) entry which is preliminary data.</text>
</comment>
<evidence type="ECO:0000256" key="2">
    <source>
        <dbReference type="ARBA" id="ARBA00023015"/>
    </source>
</evidence>
<dbReference type="SUPFAM" id="SSF57701">
    <property type="entry name" value="Zn2/Cys6 DNA-binding domain"/>
    <property type="match status" value="1"/>
</dbReference>
<evidence type="ECO:0000256" key="5">
    <source>
        <dbReference type="ARBA" id="ARBA00023242"/>
    </source>
</evidence>
<dbReference type="PROSITE" id="PS00463">
    <property type="entry name" value="ZN2_CY6_FUNGAL_1"/>
    <property type="match status" value="1"/>
</dbReference>
<dbReference type="InterPro" id="IPR007219">
    <property type="entry name" value="XnlR_reg_dom"/>
</dbReference>
<dbReference type="AlphaFoldDB" id="A0A179ICL6"/>
<evidence type="ECO:0000259" key="6">
    <source>
        <dbReference type="PROSITE" id="PS50048"/>
    </source>
</evidence>
<dbReference type="PANTHER" id="PTHR47424">
    <property type="entry name" value="REGULATORY PROTEIN GAL4"/>
    <property type="match status" value="1"/>
</dbReference>
<sequence>MLSRHMSKLRGHKRRRLKANSACDTCRDRKTRCDGRRPICLACEKREVGLACRYSGACREGAARAEPTFQNSRHASLAHLSADTPAAAPPSLQRTSCTACESPAKESDGLATLASHDDKSTYGPSSTVAFFRCTLSADEAVSFAADLNKHEDARPGLARSDTGVMMLPRRRDADVFVSCYWEFVQPVFPILHKPTFSAQYHHFWLAETSTANNGYFKSSREHAVFVSMFNIVCALGCQFSSLVPDAQKTLVAADFFQRSKRVFDSDWLDAADLSLIQLLLLNGVHLQSTRHAHRCWNSIGLAIRVSQIVGLHVESEKSGMSQLEREMRRRIWHTCLSLDTLLSMTFGRPTMVHGARNVPLPLNIDDEHLKVDGVGSQPPGSSSCLSLFINSCRLLEILDDVLRFVFIFESPSSQPSKDSDASAKNIMRRVLDLNRRLDDFSRELPAYVRVSDSEAGASALTSALELEKNVLNCR</sequence>
<feature type="domain" description="Zn(2)-C6 fungal-type" evidence="6">
    <location>
        <begin position="22"/>
        <end position="54"/>
    </location>
</feature>
<dbReference type="SMART" id="SM00906">
    <property type="entry name" value="Fungal_trans"/>
    <property type="match status" value="1"/>
</dbReference>
<dbReference type="InterPro" id="IPR036864">
    <property type="entry name" value="Zn2-C6_fun-type_DNA-bd_sf"/>
</dbReference>
<reference evidence="7 8" key="1">
    <citation type="submission" date="2016-03" db="EMBL/GenBank/DDBJ databases">
        <title>Fine-scale spatial genetic structure of a fungal parasite of coffee scale insects.</title>
        <authorList>
            <person name="Jackson D."/>
            <person name="Zemenick K.A."/>
            <person name="Malloure B."/>
            <person name="Quandt C.A."/>
            <person name="James T.Y."/>
        </authorList>
    </citation>
    <scope>NUCLEOTIDE SEQUENCE [LARGE SCALE GENOMIC DNA]</scope>
    <source>
        <strain evidence="7 8">UM487</strain>
    </source>
</reference>
<organism evidence="7 8">
    <name type="scientific">Cordyceps confragosa</name>
    <name type="common">Lecanicillium lecanii</name>
    <dbReference type="NCBI Taxonomy" id="2714763"/>
    <lineage>
        <taxon>Eukaryota</taxon>
        <taxon>Fungi</taxon>
        <taxon>Dikarya</taxon>
        <taxon>Ascomycota</taxon>
        <taxon>Pezizomycotina</taxon>
        <taxon>Sordariomycetes</taxon>
        <taxon>Hypocreomycetidae</taxon>
        <taxon>Hypocreales</taxon>
        <taxon>Cordycipitaceae</taxon>
        <taxon>Akanthomyces</taxon>
    </lineage>
</organism>
<dbReference type="PANTHER" id="PTHR47424:SF3">
    <property type="entry name" value="REGULATORY PROTEIN GAL4"/>
    <property type="match status" value="1"/>
</dbReference>
<evidence type="ECO:0000256" key="1">
    <source>
        <dbReference type="ARBA" id="ARBA00022723"/>
    </source>
</evidence>
<dbReference type="GO" id="GO:0006351">
    <property type="term" value="P:DNA-templated transcription"/>
    <property type="evidence" value="ECO:0007669"/>
    <property type="project" value="InterPro"/>
</dbReference>
<evidence type="ECO:0000256" key="3">
    <source>
        <dbReference type="ARBA" id="ARBA00023125"/>
    </source>
</evidence>
<evidence type="ECO:0000313" key="7">
    <source>
        <dbReference type="EMBL" id="OAR00417.1"/>
    </source>
</evidence>
<gene>
    <name evidence="7" type="ORF">LLEC1_05101</name>
</gene>
<keyword evidence="1" id="KW-0479">Metal-binding</keyword>
<dbReference type="OrthoDB" id="4870855at2759"/>
<dbReference type="GO" id="GO:0000978">
    <property type="term" value="F:RNA polymerase II cis-regulatory region sequence-specific DNA binding"/>
    <property type="evidence" value="ECO:0007669"/>
    <property type="project" value="TreeGrafter"/>
</dbReference>
<keyword evidence="2" id="KW-0805">Transcription regulation</keyword>
<dbReference type="GO" id="GO:0005634">
    <property type="term" value="C:nucleus"/>
    <property type="evidence" value="ECO:0007669"/>
    <property type="project" value="TreeGrafter"/>
</dbReference>
<protein>
    <recommendedName>
        <fullName evidence="6">Zn(2)-C6 fungal-type domain-containing protein</fullName>
    </recommendedName>
</protein>
<evidence type="ECO:0000313" key="8">
    <source>
        <dbReference type="Proteomes" id="UP000243081"/>
    </source>
</evidence>
<keyword evidence="8" id="KW-1185">Reference proteome</keyword>
<dbReference type="CDD" id="cd12148">
    <property type="entry name" value="fungal_TF_MHR"/>
    <property type="match status" value="1"/>
</dbReference>
<keyword evidence="4" id="KW-0804">Transcription</keyword>
<name>A0A179ICL6_CORDF</name>